<organism evidence="1 2">
    <name type="scientific">Schumannella luteola</name>
    <dbReference type="NCBI Taxonomy" id="472059"/>
    <lineage>
        <taxon>Bacteria</taxon>
        <taxon>Bacillati</taxon>
        <taxon>Actinomycetota</taxon>
        <taxon>Actinomycetes</taxon>
        <taxon>Micrococcales</taxon>
        <taxon>Microbacteriaceae</taxon>
        <taxon>Schumannella</taxon>
    </lineage>
</organism>
<proteinExistence type="predicted"/>
<name>A0A852Y7W4_9MICO</name>
<reference evidence="1 2" key="1">
    <citation type="submission" date="2020-07" db="EMBL/GenBank/DDBJ databases">
        <title>Sequencing the genomes of 1000 actinobacteria strains.</title>
        <authorList>
            <person name="Klenk H.-P."/>
        </authorList>
    </citation>
    <scope>NUCLEOTIDE SEQUENCE [LARGE SCALE GENOMIC DNA]</scope>
    <source>
        <strain evidence="1 2">DSM 23141</strain>
    </source>
</reference>
<comment type="caution">
    <text evidence="1">The sequence shown here is derived from an EMBL/GenBank/DDBJ whole genome shotgun (WGS) entry which is preliminary data.</text>
</comment>
<accession>A0A852Y7W4</accession>
<sequence>MLLSDVRVAVAGSARRDVYWQNLPRPGASS</sequence>
<evidence type="ECO:0000313" key="2">
    <source>
        <dbReference type="Proteomes" id="UP000553888"/>
    </source>
</evidence>
<keyword evidence="2" id="KW-1185">Reference proteome</keyword>
<protein>
    <submittedName>
        <fullName evidence="1">Uncharacterized protein</fullName>
    </submittedName>
</protein>
<gene>
    <name evidence="1" type="ORF">BJ979_001089</name>
</gene>
<evidence type="ECO:0000313" key="1">
    <source>
        <dbReference type="EMBL" id="NYG98463.1"/>
    </source>
</evidence>
<dbReference type="EMBL" id="JACBZY010000001">
    <property type="protein sequence ID" value="NYG98463.1"/>
    <property type="molecule type" value="Genomic_DNA"/>
</dbReference>
<dbReference type="Proteomes" id="UP000553888">
    <property type="component" value="Unassembled WGS sequence"/>
</dbReference>
<dbReference type="AlphaFoldDB" id="A0A852Y7W4"/>